<feature type="region of interest" description="Disordered" evidence="1">
    <location>
        <begin position="312"/>
        <end position="339"/>
    </location>
</feature>
<organism evidence="4 5">
    <name type="scientific">Mycolicibacterium chubuense (strain NBB4)</name>
    <name type="common">Mycobacterium chubuense</name>
    <dbReference type="NCBI Taxonomy" id="710421"/>
    <lineage>
        <taxon>Bacteria</taxon>
        <taxon>Bacillati</taxon>
        <taxon>Actinomycetota</taxon>
        <taxon>Actinomycetes</taxon>
        <taxon>Mycobacteriales</taxon>
        <taxon>Mycobacteriaceae</taxon>
        <taxon>Mycolicibacterium</taxon>
    </lineage>
</organism>
<dbReference type="RefSeq" id="WP_014815939.1">
    <property type="nucleotide sequence ID" value="NC_018027.1"/>
</dbReference>
<dbReference type="eggNOG" id="ENOG5031CYS">
    <property type="taxonomic scope" value="Bacteria"/>
</dbReference>
<name>I4BJK4_MYCCN</name>
<feature type="compositionally biased region" description="Low complexity" evidence="1">
    <location>
        <begin position="168"/>
        <end position="177"/>
    </location>
</feature>
<dbReference type="Proteomes" id="UP000006057">
    <property type="component" value="Chromosome"/>
</dbReference>
<dbReference type="PATRIC" id="fig|710421.3.peg.2684"/>
<dbReference type="STRING" id="710421.Mycch_2698"/>
<keyword evidence="2" id="KW-1133">Transmembrane helix</keyword>
<keyword evidence="5" id="KW-1185">Reference proteome</keyword>
<keyword evidence="2" id="KW-0472">Membrane</keyword>
<dbReference type="OrthoDB" id="4750676at2"/>
<proteinExistence type="predicted"/>
<feature type="domain" description="DUF7159" evidence="3">
    <location>
        <begin position="3"/>
        <end position="103"/>
    </location>
</feature>
<gene>
    <name evidence="4" type="ordered locus">Mycch_2698</name>
</gene>
<dbReference type="HOGENOM" id="CLU_743586_0_0_11"/>
<dbReference type="KEGG" id="mcb:Mycch_2698"/>
<protein>
    <recommendedName>
        <fullName evidence="3">DUF7159 domain-containing protein</fullName>
    </recommendedName>
</protein>
<feature type="region of interest" description="Disordered" evidence="1">
    <location>
        <begin position="165"/>
        <end position="193"/>
    </location>
</feature>
<sequence length="339" mass="33935" precursor="true">MRVVLGLSLTATSAVWTLVDTSDGTIIADEVVALDAPNEIARAAARSVQSFALQSERDIDGVRMTWSDDAAAHAIRLRTKLRLFGFDTIETVSTDAAREARNQTARHIAPHLVLAYGAARADLHDDHRTMLQRLTARAPLAIAGAAGVVTVAAVGLYAVLSGAPSETPTPAVAAHPAAPAPPPAAPAPDSAPMAVPVAPAPQVVAAPEPAPSVTSAPAVTAQQPEAEDVTTTTEAVPAAVAVPEQTTTAVPTMVTAAETTPAATEPDVTMMTGQPHLTGGQLAAGPVQAVVAPAPASPALAPASQAFTPASPVVAPAPPAPAAPTQSNGPLSAFLGALP</sequence>
<accession>I4BJK4</accession>
<dbReference type="AlphaFoldDB" id="I4BJK4"/>
<evidence type="ECO:0000256" key="1">
    <source>
        <dbReference type="SAM" id="MobiDB-lite"/>
    </source>
</evidence>
<reference evidence="4 5" key="1">
    <citation type="submission" date="2012-06" db="EMBL/GenBank/DDBJ databases">
        <title>Complete sequence of chromosome of Mycobacterium chubuense NBB4.</title>
        <authorList>
            <consortium name="US DOE Joint Genome Institute"/>
            <person name="Lucas S."/>
            <person name="Han J."/>
            <person name="Lapidus A."/>
            <person name="Cheng J.-F."/>
            <person name="Goodwin L."/>
            <person name="Pitluck S."/>
            <person name="Peters L."/>
            <person name="Mikhailova N."/>
            <person name="Teshima H."/>
            <person name="Detter J.C."/>
            <person name="Han C."/>
            <person name="Tapia R."/>
            <person name="Land M."/>
            <person name="Hauser L."/>
            <person name="Kyrpides N."/>
            <person name="Ivanova N."/>
            <person name="Pagani I."/>
            <person name="Mattes T."/>
            <person name="Holmes A."/>
            <person name="Rutledge P."/>
            <person name="Paulsen I."/>
            <person name="Coleman N."/>
            <person name="Woyke T."/>
        </authorList>
    </citation>
    <scope>NUCLEOTIDE SEQUENCE [LARGE SCALE GENOMIC DNA]</scope>
    <source>
        <strain evidence="4 5">NBB4</strain>
    </source>
</reference>
<dbReference type="Pfam" id="PF23717">
    <property type="entry name" value="DUF7159"/>
    <property type="match status" value="1"/>
</dbReference>
<evidence type="ECO:0000313" key="5">
    <source>
        <dbReference type="Proteomes" id="UP000006057"/>
    </source>
</evidence>
<feature type="transmembrane region" description="Helical" evidence="2">
    <location>
        <begin position="138"/>
        <end position="160"/>
    </location>
</feature>
<evidence type="ECO:0000256" key="2">
    <source>
        <dbReference type="SAM" id="Phobius"/>
    </source>
</evidence>
<dbReference type="InterPro" id="IPR055583">
    <property type="entry name" value="DUF7159"/>
</dbReference>
<dbReference type="EMBL" id="CP003053">
    <property type="protein sequence ID" value="AFM17461.1"/>
    <property type="molecule type" value="Genomic_DNA"/>
</dbReference>
<evidence type="ECO:0000259" key="3">
    <source>
        <dbReference type="Pfam" id="PF23717"/>
    </source>
</evidence>
<keyword evidence="2" id="KW-0812">Transmembrane</keyword>
<evidence type="ECO:0000313" key="4">
    <source>
        <dbReference type="EMBL" id="AFM17461.1"/>
    </source>
</evidence>